<name>A0A9J2P2X1_ASCLU</name>
<evidence type="ECO:0000313" key="3">
    <source>
        <dbReference type="WBParaSite" id="ALUE_0000417201-mRNA-1"/>
    </source>
</evidence>
<dbReference type="WBParaSite" id="ALUE_0000417201-mRNA-1">
    <property type="protein sequence ID" value="ALUE_0000417201-mRNA-1"/>
    <property type="gene ID" value="ALUE_0000417201"/>
</dbReference>
<evidence type="ECO:0000256" key="1">
    <source>
        <dbReference type="SAM" id="MobiDB-lite"/>
    </source>
</evidence>
<protein>
    <submittedName>
        <fullName evidence="3">Uncharacterized protein</fullName>
    </submittedName>
</protein>
<evidence type="ECO:0000313" key="2">
    <source>
        <dbReference type="Proteomes" id="UP000036681"/>
    </source>
</evidence>
<keyword evidence="2" id="KW-1185">Reference proteome</keyword>
<dbReference type="AlphaFoldDB" id="A0A9J2P2X1"/>
<sequence>MQPARPLSQRCPSVWASAACRAAVRKTKPSGTSRGALNAEHAAHTQGARQLCGRNLSNQDAQHMDAFFNSFSETFTNAAGRSFASPKEIPPRISVTGDAHTPYNKEENLRVAE</sequence>
<feature type="region of interest" description="Disordered" evidence="1">
    <location>
        <begin position="82"/>
        <end position="113"/>
    </location>
</feature>
<dbReference type="Proteomes" id="UP000036681">
    <property type="component" value="Unplaced"/>
</dbReference>
<reference evidence="3" key="1">
    <citation type="submission" date="2023-03" db="UniProtKB">
        <authorList>
            <consortium name="WormBaseParasite"/>
        </authorList>
    </citation>
    <scope>IDENTIFICATION</scope>
</reference>
<feature type="region of interest" description="Disordered" evidence="1">
    <location>
        <begin position="26"/>
        <end position="47"/>
    </location>
</feature>
<accession>A0A9J2P2X1</accession>
<feature type="compositionally biased region" description="Basic and acidic residues" evidence="1">
    <location>
        <begin position="103"/>
        <end position="113"/>
    </location>
</feature>
<organism evidence="2 3">
    <name type="scientific">Ascaris lumbricoides</name>
    <name type="common">Giant roundworm</name>
    <dbReference type="NCBI Taxonomy" id="6252"/>
    <lineage>
        <taxon>Eukaryota</taxon>
        <taxon>Metazoa</taxon>
        <taxon>Ecdysozoa</taxon>
        <taxon>Nematoda</taxon>
        <taxon>Chromadorea</taxon>
        <taxon>Rhabditida</taxon>
        <taxon>Spirurina</taxon>
        <taxon>Ascaridomorpha</taxon>
        <taxon>Ascaridoidea</taxon>
        <taxon>Ascarididae</taxon>
        <taxon>Ascaris</taxon>
    </lineage>
</organism>
<proteinExistence type="predicted"/>